<keyword evidence="9" id="KW-1185">Reference proteome</keyword>
<reference evidence="8 9" key="1">
    <citation type="submission" date="2018-11" db="EMBL/GenBank/DDBJ databases">
        <title>Genome sequencing of Lautropia sp. KCOM 2505 (= ChDC F240).</title>
        <authorList>
            <person name="Kook J.-K."/>
            <person name="Park S.-N."/>
            <person name="Lim Y.K."/>
        </authorList>
    </citation>
    <scope>NUCLEOTIDE SEQUENCE [LARGE SCALE GENOMIC DNA]</scope>
    <source>
        <strain evidence="8 9">KCOM 2505</strain>
    </source>
</reference>
<feature type="transmembrane region" description="Helical" evidence="7">
    <location>
        <begin position="135"/>
        <end position="158"/>
    </location>
</feature>
<dbReference type="PANTHER" id="PTHR30161">
    <property type="entry name" value="FLAGELLAR EXPORT PROTEIN, MEMBRANE FLHA SUBUNIT-RELATED"/>
    <property type="match status" value="1"/>
</dbReference>
<dbReference type="InterPro" id="IPR025505">
    <property type="entry name" value="FHIPEP_CS"/>
</dbReference>
<dbReference type="GO" id="GO:0044780">
    <property type="term" value="P:bacterial-type flagellum assembly"/>
    <property type="evidence" value="ECO:0007669"/>
    <property type="project" value="InterPro"/>
</dbReference>
<comment type="subcellular location">
    <subcellularLocation>
        <location evidence="1 7">Cell membrane</location>
        <topology evidence="1 7">Multi-pass membrane protein</topology>
    </subcellularLocation>
</comment>
<dbReference type="Pfam" id="PF00771">
    <property type="entry name" value="FHIPEP"/>
    <property type="match status" value="1"/>
</dbReference>
<keyword evidence="7" id="KW-1006">Bacterial flagellum protein export</keyword>
<dbReference type="AlphaFoldDB" id="A0A426FR42"/>
<dbReference type="Gene3D" id="1.10.8.540">
    <property type="entry name" value="FHIPEP family, domain 3"/>
    <property type="match status" value="1"/>
</dbReference>
<comment type="caution">
    <text evidence="7">Lacks conserved residue(s) required for the propagation of feature annotation.</text>
</comment>
<evidence type="ECO:0000256" key="7">
    <source>
        <dbReference type="RuleBase" id="RU364093"/>
    </source>
</evidence>
<dbReference type="Gene3D" id="3.40.30.60">
    <property type="entry name" value="FHIPEP family, domain 1"/>
    <property type="match status" value="1"/>
</dbReference>
<dbReference type="InterPro" id="IPR042194">
    <property type="entry name" value="FHIPEP_1"/>
</dbReference>
<keyword evidence="3 7" id="KW-1003">Cell membrane</keyword>
<dbReference type="RefSeq" id="WP_125094593.1">
    <property type="nucleotide sequence ID" value="NZ_RRUE01000001.1"/>
</dbReference>
<comment type="similarity">
    <text evidence="2 7">Belongs to the FHIPEP (flagella/HR/invasion proteins export pore) family.</text>
</comment>
<evidence type="ECO:0000256" key="2">
    <source>
        <dbReference type="ARBA" id="ARBA00008835"/>
    </source>
</evidence>
<evidence type="ECO:0000256" key="5">
    <source>
        <dbReference type="ARBA" id="ARBA00022989"/>
    </source>
</evidence>
<evidence type="ECO:0000256" key="1">
    <source>
        <dbReference type="ARBA" id="ARBA00004651"/>
    </source>
</evidence>
<keyword evidence="5 7" id="KW-1133">Transmembrane helix</keyword>
<evidence type="ECO:0000313" key="8">
    <source>
        <dbReference type="EMBL" id="RRN45163.1"/>
    </source>
</evidence>
<keyword evidence="8" id="KW-0282">Flagellum</keyword>
<dbReference type="OrthoDB" id="9759185at2"/>
<dbReference type="Proteomes" id="UP000270261">
    <property type="component" value="Unassembled WGS sequence"/>
</dbReference>
<keyword evidence="7" id="KW-0813">Transport</keyword>
<dbReference type="GO" id="GO:0005886">
    <property type="term" value="C:plasma membrane"/>
    <property type="evidence" value="ECO:0007669"/>
    <property type="project" value="UniProtKB-SubCell"/>
</dbReference>
<feature type="transmembrane region" description="Helical" evidence="7">
    <location>
        <begin position="260"/>
        <end position="286"/>
    </location>
</feature>
<keyword evidence="7" id="KW-0653">Protein transport</keyword>
<proteinExistence type="inferred from homology"/>
<feature type="transmembrane region" description="Helical" evidence="7">
    <location>
        <begin position="307"/>
        <end position="324"/>
    </location>
</feature>
<accession>A0A426FR42</accession>
<evidence type="ECO:0000313" key="9">
    <source>
        <dbReference type="Proteomes" id="UP000270261"/>
    </source>
</evidence>
<keyword evidence="8" id="KW-0969">Cilium</keyword>
<feature type="transmembrane region" description="Helical" evidence="7">
    <location>
        <begin position="227"/>
        <end position="248"/>
    </location>
</feature>
<sequence>MSAPLIESSQGMGGGRARFRLPTQLRIAGQEVPLPPVSSLAVPMLAVVVLAMMLLPLPAPVLDFLFTFNIASSLLVLLVAVYTVKALDFAVFPTVLLVTTLMRLSLSVASTRAVLMYGHTGTDAAGKVIEAFANFLIGGNYAVGIIVFAILTVINFMVVTKGAGRIAEVSARFALDAMPGKQMAIDADLNAGQIDQAEARRRRQEVSREADFYGSMDGASKFVRGDAIASILILVINLVGGLIIGVVQHNLPVATAANNYVLLAIGDALVAQVPSLVISVAAGLLVSRVGDGSDDIGKQIASQLFSLPRALGLVALIVGVLGLIPGMPHIAFLSLAAMLGYVSFRLSVAARTRPETAEEVKPAAAGEGDATWEDVQPVDILSLEVGYKLIQLVDKDSGGDLLMRIKGVRRKFAQEIGFLPPPVHVRDQLDLRPNSYRIGLKGVTVGSGEAWPGMWLAIDPGHADVRLNGMATRDPAFGLNAYWIQPSEKDMAQASGYTVVDASTVVATHLHHLMQMYAWRLLGRGEVQQLLDHLSQYAPKLVEEVVPKLVPVPAFQRVLQNLLEESVHIRDLKSIVESLAEHGAKIQDPAELTREVRVSLAPAIVQGIFGPVPDLSVVALDPALESLLMQSFGPGSNGALDPSVADFLATEAARICQQQEAMGQPACLLVPDRIRPQVAAMVRKAAPRLRVLAHAEIPDTHTIRIGHLIGSNR</sequence>
<comment type="function">
    <text evidence="7">Required for formation of the rod structure of the flagellar apparatus. Together with FliI and FliH, may constitute the export apparatus of flagellin.</text>
</comment>
<keyword evidence="7" id="KW-1005">Bacterial flagellum biogenesis</keyword>
<feature type="transmembrane region" description="Helical" evidence="7">
    <location>
        <begin position="40"/>
        <end position="58"/>
    </location>
</feature>
<keyword evidence="6 7" id="KW-0472">Membrane</keyword>
<evidence type="ECO:0000256" key="4">
    <source>
        <dbReference type="ARBA" id="ARBA00022692"/>
    </source>
</evidence>
<comment type="caution">
    <text evidence="8">The sequence shown here is derived from an EMBL/GenBank/DDBJ whole genome shotgun (WGS) entry which is preliminary data.</text>
</comment>
<dbReference type="GO" id="GO:0009306">
    <property type="term" value="P:protein secretion"/>
    <property type="evidence" value="ECO:0007669"/>
    <property type="project" value="InterPro"/>
</dbReference>
<dbReference type="Gene3D" id="3.40.50.12790">
    <property type="entry name" value="FHIPEP family, domain 4"/>
    <property type="match status" value="1"/>
</dbReference>
<dbReference type="InterPro" id="IPR001712">
    <property type="entry name" value="T3SS_FHIPEP"/>
</dbReference>
<evidence type="ECO:0000256" key="3">
    <source>
        <dbReference type="ARBA" id="ARBA00022475"/>
    </source>
</evidence>
<dbReference type="PANTHER" id="PTHR30161:SF1">
    <property type="entry name" value="FLAGELLAR BIOSYNTHESIS PROTEIN FLHA-RELATED"/>
    <property type="match status" value="1"/>
</dbReference>
<dbReference type="NCBIfam" id="TIGR01398">
    <property type="entry name" value="FlhA"/>
    <property type="match status" value="1"/>
</dbReference>
<name>A0A426FR42_9BURK</name>
<protein>
    <recommendedName>
        <fullName evidence="7">Flagellar biosynthesis protein FlhA</fullName>
    </recommendedName>
</protein>
<keyword evidence="8" id="KW-0966">Cell projection</keyword>
<evidence type="ECO:0000256" key="6">
    <source>
        <dbReference type="ARBA" id="ARBA00023136"/>
    </source>
</evidence>
<dbReference type="InterPro" id="IPR042196">
    <property type="entry name" value="FHIPEP_4"/>
</dbReference>
<gene>
    <name evidence="7 8" type="primary">flhA</name>
    <name evidence="8" type="ORF">EHV23_02655</name>
</gene>
<organism evidence="8 9">
    <name type="scientific">Lautropia dentalis</name>
    <dbReference type="NCBI Taxonomy" id="2490857"/>
    <lineage>
        <taxon>Bacteria</taxon>
        <taxon>Pseudomonadati</taxon>
        <taxon>Pseudomonadota</taxon>
        <taxon>Betaproteobacteria</taxon>
        <taxon>Burkholderiales</taxon>
        <taxon>Burkholderiaceae</taxon>
        <taxon>Lautropia</taxon>
    </lineage>
</organism>
<dbReference type="InterPro" id="IPR042193">
    <property type="entry name" value="FHIPEP_3"/>
</dbReference>
<dbReference type="EMBL" id="RRUE01000001">
    <property type="protein sequence ID" value="RRN45163.1"/>
    <property type="molecule type" value="Genomic_DNA"/>
</dbReference>
<keyword evidence="4 7" id="KW-0812">Transmembrane</keyword>
<dbReference type="PIRSF" id="PIRSF005419">
    <property type="entry name" value="FlhA"/>
    <property type="match status" value="1"/>
</dbReference>
<dbReference type="PROSITE" id="PS00994">
    <property type="entry name" value="FHIPEP"/>
    <property type="match status" value="1"/>
</dbReference>
<dbReference type="InterPro" id="IPR006301">
    <property type="entry name" value="FlhA"/>
</dbReference>
<dbReference type="PRINTS" id="PR00949">
    <property type="entry name" value="TYPE3IMAPROT"/>
</dbReference>